<protein>
    <submittedName>
        <fullName evidence="1">Uncharacterized protein</fullName>
    </submittedName>
</protein>
<evidence type="ECO:0000313" key="2">
    <source>
        <dbReference type="Proteomes" id="UP000886501"/>
    </source>
</evidence>
<dbReference type="EMBL" id="MU117964">
    <property type="protein sequence ID" value="KAF9653289.1"/>
    <property type="molecule type" value="Genomic_DNA"/>
</dbReference>
<gene>
    <name evidence="1" type="ORF">BDM02DRAFT_3062183</name>
</gene>
<reference evidence="1" key="1">
    <citation type="submission" date="2019-10" db="EMBL/GenBank/DDBJ databases">
        <authorList>
            <consortium name="DOE Joint Genome Institute"/>
            <person name="Kuo A."/>
            <person name="Miyauchi S."/>
            <person name="Kiss E."/>
            <person name="Drula E."/>
            <person name="Kohler A."/>
            <person name="Sanchez-Garcia M."/>
            <person name="Andreopoulos B."/>
            <person name="Barry K.W."/>
            <person name="Bonito G."/>
            <person name="Buee M."/>
            <person name="Carver A."/>
            <person name="Chen C."/>
            <person name="Cichocki N."/>
            <person name="Clum A."/>
            <person name="Culley D."/>
            <person name="Crous P.W."/>
            <person name="Fauchery L."/>
            <person name="Girlanda M."/>
            <person name="Hayes R."/>
            <person name="Keri Z."/>
            <person name="Labutti K."/>
            <person name="Lipzen A."/>
            <person name="Lombard V."/>
            <person name="Magnuson J."/>
            <person name="Maillard F."/>
            <person name="Morin E."/>
            <person name="Murat C."/>
            <person name="Nolan M."/>
            <person name="Ohm R."/>
            <person name="Pangilinan J."/>
            <person name="Pereira M."/>
            <person name="Perotto S."/>
            <person name="Peter M."/>
            <person name="Riley R."/>
            <person name="Sitrit Y."/>
            <person name="Stielow B."/>
            <person name="Szollosi G."/>
            <person name="Zifcakova L."/>
            <person name="Stursova M."/>
            <person name="Spatafora J.W."/>
            <person name="Tedersoo L."/>
            <person name="Vaario L.-M."/>
            <person name="Yamada A."/>
            <person name="Yan M."/>
            <person name="Wang P."/>
            <person name="Xu J."/>
            <person name="Bruns T."/>
            <person name="Baldrian P."/>
            <person name="Vilgalys R."/>
            <person name="Henrissat B."/>
            <person name="Grigoriev I.V."/>
            <person name="Hibbett D."/>
            <person name="Nagy L.G."/>
            <person name="Martin F.M."/>
        </authorList>
    </citation>
    <scope>NUCLEOTIDE SEQUENCE</scope>
    <source>
        <strain evidence="1">P2</strain>
    </source>
</reference>
<evidence type="ECO:0000313" key="1">
    <source>
        <dbReference type="EMBL" id="KAF9653289.1"/>
    </source>
</evidence>
<dbReference type="Proteomes" id="UP000886501">
    <property type="component" value="Unassembled WGS sequence"/>
</dbReference>
<sequence>KHVVVSNLFDGLDFYSIADRTLSHSVPCPINQQCNTLVPVLFSSNGSAVIVGGTSGSVRILDSRSCKTLQVLSHDGQLL</sequence>
<proteinExistence type="predicted"/>
<comment type="caution">
    <text evidence="1">The sequence shown here is derived from an EMBL/GenBank/DDBJ whole genome shotgun (WGS) entry which is preliminary data.</text>
</comment>
<feature type="non-terminal residue" evidence="1">
    <location>
        <position position="1"/>
    </location>
</feature>
<name>A0ACB6ZV13_THEGA</name>
<feature type="non-terminal residue" evidence="1">
    <location>
        <position position="79"/>
    </location>
</feature>
<reference evidence="1" key="2">
    <citation type="journal article" date="2020" name="Nat. Commun.">
        <title>Large-scale genome sequencing of mycorrhizal fungi provides insights into the early evolution of symbiotic traits.</title>
        <authorList>
            <person name="Miyauchi S."/>
            <person name="Kiss E."/>
            <person name="Kuo A."/>
            <person name="Drula E."/>
            <person name="Kohler A."/>
            <person name="Sanchez-Garcia M."/>
            <person name="Morin E."/>
            <person name="Andreopoulos B."/>
            <person name="Barry K.W."/>
            <person name="Bonito G."/>
            <person name="Buee M."/>
            <person name="Carver A."/>
            <person name="Chen C."/>
            <person name="Cichocki N."/>
            <person name="Clum A."/>
            <person name="Culley D."/>
            <person name="Crous P.W."/>
            <person name="Fauchery L."/>
            <person name="Girlanda M."/>
            <person name="Hayes R.D."/>
            <person name="Keri Z."/>
            <person name="LaButti K."/>
            <person name="Lipzen A."/>
            <person name="Lombard V."/>
            <person name="Magnuson J."/>
            <person name="Maillard F."/>
            <person name="Murat C."/>
            <person name="Nolan M."/>
            <person name="Ohm R.A."/>
            <person name="Pangilinan J."/>
            <person name="Pereira M.F."/>
            <person name="Perotto S."/>
            <person name="Peter M."/>
            <person name="Pfister S."/>
            <person name="Riley R."/>
            <person name="Sitrit Y."/>
            <person name="Stielow J.B."/>
            <person name="Szollosi G."/>
            <person name="Zifcakova L."/>
            <person name="Stursova M."/>
            <person name="Spatafora J.W."/>
            <person name="Tedersoo L."/>
            <person name="Vaario L.M."/>
            <person name="Yamada A."/>
            <person name="Yan M."/>
            <person name="Wang P."/>
            <person name="Xu J."/>
            <person name="Bruns T."/>
            <person name="Baldrian P."/>
            <person name="Vilgalys R."/>
            <person name="Dunand C."/>
            <person name="Henrissat B."/>
            <person name="Grigoriev I.V."/>
            <person name="Hibbett D."/>
            <person name="Nagy L.G."/>
            <person name="Martin F.M."/>
        </authorList>
    </citation>
    <scope>NUCLEOTIDE SEQUENCE</scope>
    <source>
        <strain evidence="1">P2</strain>
    </source>
</reference>
<organism evidence="1 2">
    <name type="scientific">Thelephora ganbajun</name>
    <name type="common">Ganba fungus</name>
    <dbReference type="NCBI Taxonomy" id="370292"/>
    <lineage>
        <taxon>Eukaryota</taxon>
        <taxon>Fungi</taxon>
        <taxon>Dikarya</taxon>
        <taxon>Basidiomycota</taxon>
        <taxon>Agaricomycotina</taxon>
        <taxon>Agaricomycetes</taxon>
        <taxon>Thelephorales</taxon>
        <taxon>Thelephoraceae</taxon>
        <taxon>Thelephora</taxon>
    </lineage>
</organism>
<accession>A0ACB6ZV13</accession>
<keyword evidence="2" id="KW-1185">Reference proteome</keyword>